<dbReference type="Gene3D" id="3.40.190.10">
    <property type="entry name" value="Periplasmic binding protein-like II"/>
    <property type="match status" value="2"/>
</dbReference>
<dbReference type="PANTHER" id="PTHR35936">
    <property type="entry name" value="MEMBRANE-BOUND LYTIC MUREIN TRANSGLYCOSYLASE F"/>
    <property type="match status" value="1"/>
</dbReference>
<name>A0A931FU57_9HYPH</name>
<dbReference type="EMBL" id="JADQDO010000011">
    <property type="protein sequence ID" value="MBF9235311.1"/>
    <property type="molecule type" value="Genomic_DNA"/>
</dbReference>
<keyword evidence="4" id="KW-1185">Reference proteome</keyword>
<evidence type="ECO:0000256" key="1">
    <source>
        <dbReference type="ARBA" id="ARBA00022729"/>
    </source>
</evidence>
<dbReference type="SMART" id="SM00062">
    <property type="entry name" value="PBPb"/>
    <property type="match status" value="1"/>
</dbReference>
<proteinExistence type="predicted"/>
<feature type="domain" description="Solute-binding protein family 3/N-terminal" evidence="2">
    <location>
        <begin position="54"/>
        <end position="278"/>
    </location>
</feature>
<sequence>MPELAVTMTQKAEGIIMLGIFKKALVATASIAVVALSTSAWAGPTLDRIMSEKKLVVGVAPWNKFVLLNPKTNQYEGLIVDDIRNLEAMTGIKVELVNTTWSGLVAGLQAGKWDVIMSGLGATPERATAVAFGEAFGYLSSTAMVRADSPVRSLADLDKDGNTVSVVSGTAAHQFAQRTFKKAKVSSLSDTGAAVLEVMQGRATAYVGDSVSNELRAQERPTELRNVKFASNETEWTSMNHAVRYSDLDLLTFLDTYIRSMKLRGWYRTLADKWNLPPELATGPH</sequence>
<comment type="caution">
    <text evidence="3">The sequence shown here is derived from an EMBL/GenBank/DDBJ whole genome shotgun (WGS) entry which is preliminary data.</text>
</comment>
<dbReference type="AlphaFoldDB" id="A0A931FU57"/>
<dbReference type="Pfam" id="PF00497">
    <property type="entry name" value="SBP_bac_3"/>
    <property type="match status" value="1"/>
</dbReference>
<evidence type="ECO:0000313" key="4">
    <source>
        <dbReference type="Proteomes" id="UP000599312"/>
    </source>
</evidence>
<organism evidence="3 4">
    <name type="scientific">Microvirga alba</name>
    <dbReference type="NCBI Taxonomy" id="2791025"/>
    <lineage>
        <taxon>Bacteria</taxon>
        <taxon>Pseudomonadati</taxon>
        <taxon>Pseudomonadota</taxon>
        <taxon>Alphaproteobacteria</taxon>
        <taxon>Hyphomicrobiales</taxon>
        <taxon>Methylobacteriaceae</taxon>
        <taxon>Microvirga</taxon>
    </lineage>
</organism>
<dbReference type="PANTHER" id="PTHR35936:SF17">
    <property type="entry name" value="ARGININE-BINDING EXTRACELLULAR PROTEIN ARTP"/>
    <property type="match status" value="1"/>
</dbReference>
<dbReference type="Proteomes" id="UP000599312">
    <property type="component" value="Unassembled WGS sequence"/>
</dbReference>
<evidence type="ECO:0000259" key="2">
    <source>
        <dbReference type="SMART" id="SM00062"/>
    </source>
</evidence>
<dbReference type="SUPFAM" id="SSF53850">
    <property type="entry name" value="Periplasmic binding protein-like II"/>
    <property type="match status" value="1"/>
</dbReference>
<keyword evidence="1" id="KW-0732">Signal</keyword>
<reference evidence="3" key="1">
    <citation type="submission" date="2020-11" db="EMBL/GenBank/DDBJ databases">
        <authorList>
            <person name="Kim M.K."/>
        </authorList>
    </citation>
    <scope>NUCLEOTIDE SEQUENCE</scope>
    <source>
        <strain evidence="3">BT350</strain>
    </source>
</reference>
<gene>
    <name evidence="3" type="ORF">I2H38_18225</name>
</gene>
<dbReference type="InterPro" id="IPR001638">
    <property type="entry name" value="Solute-binding_3/MltF_N"/>
</dbReference>
<evidence type="ECO:0000313" key="3">
    <source>
        <dbReference type="EMBL" id="MBF9235311.1"/>
    </source>
</evidence>
<protein>
    <submittedName>
        <fullName evidence="3">Transporter substrate-binding domain-containing protein</fullName>
    </submittedName>
</protein>
<accession>A0A931FU57</accession>